<accession>A0A7C3YRX0</accession>
<comment type="caution">
    <text evidence="1">The sequence shown here is derived from an EMBL/GenBank/DDBJ whole genome shotgun (WGS) entry which is preliminary data.</text>
</comment>
<proteinExistence type="predicted"/>
<protein>
    <submittedName>
        <fullName evidence="1">Uncharacterized protein</fullName>
    </submittedName>
</protein>
<name>A0A7C3YRX0_UNCW3</name>
<gene>
    <name evidence="1" type="ORF">ENX07_00675</name>
</gene>
<evidence type="ECO:0000313" key="1">
    <source>
        <dbReference type="EMBL" id="HGE98576.1"/>
    </source>
</evidence>
<sequence>MIKVIGERNKIIFFSLFGFQCHHWVKGEIPPLEPEDKLFILDEEIPEIEEMIEKQKGFPLLFSLYPGREKDLLAQLWK</sequence>
<dbReference type="AlphaFoldDB" id="A0A7C3YRX0"/>
<organism evidence="1">
    <name type="scientific">candidate division WOR-3 bacterium</name>
    <dbReference type="NCBI Taxonomy" id="2052148"/>
    <lineage>
        <taxon>Bacteria</taxon>
        <taxon>Bacteria division WOR-3</taxon>
    </lineage>
</organism>
<reference evidence="1" key="1">
    <citation type="journal article" date="2020" name="mSystems">
        <title>Genome- and Community-Level Interaction Insights into Carbon Utilization and Element Cycling Functions of Hydrothermarchaeota in Hydrothermal Sediment.</title>
        <authorList>
            <person name="Zhou Z."/>
            <person name="Liu Y."/>
            <person name="Xu W."/>
            <person name="Pan J."/>
            <person name="Luo Z.H."/>
            <person name="Li M."/>
        </authorList>
    </citation>
    <scope>NUCLEOTIDE SEQUENCE [LARGE SCALE GENOMIC DNA]</scope>
    <source>
        <strain evidence="1">SpSt-906</strain>
    </source>
</reference>
<dbReference type="EMBL" id="DTMQ01000008">
    <property type="protein sequence ID" value="HGE98576.1"/>
    <property type="molecule type" value="Genomic_DNA"/>
</dbReference>